<dbReference type="AlphaFoldDB" id="A0A9P5WW80"/>
<dbReference type="EMBL" id="MU152983">
    <property type="protein sequence ID" value="KAF9440028.1"/>
    <property type="molecule type" value="Genomic_DNA"/>
</dbReference>
<feature type="region of interest" description="Disordered" evidence="1">
    <location>
        <begin position="29"/>
        <end position="48"/>
    </location>
</feature>
<organism evidence="2 3">
    <name type="scientific">Macrolepiota fuliginosa MF-IS2</name>
    <dbReference type="NCBI Taxonomy" id="1400762"/>
    <lineage>
        <taxon>Eukaryota</taxon>
        <taxon>Fungi</taxon>
        <taxon>Dikarya</taxon>
        <taxon>Basidiomycota</taxon>
        <taxon>Agaricomycotina</taxon>
        <taxon>Agaricomycetes</taxon>
        <taxon>Agaricomycetidae</taxon>
        <taxon>Agaricales</taxon>
        <taxon>Agaricineae</taxon>
        <taxon>Agaricaceae</taxon>
        <taxon>Macrolepiota</taxon>
    </lineage>
</organism>
<proteinExistence type="predicted"/>
<protein>
    <submittedName>
        <fullName evidence="2">Uncharacterized protein</fullName>
    </submittedName>
</protein>
<accession>A0A9P5WW80</accession>
<evidence type="ECO:0000256" key="1">
    <source>
        <dbReference type="SAM" id="MobiDB-lite"/>
    </source>
</evidence>
<name>A0A9P5WW80_9AGAR</name>
<reference evidence="2" key="1">
    <citation type="submission" date="2020-11" db="EMBL/GenBank/DDBJ databases">
        <authorList>
            <consortium name="DOE Joint Genome Institute"/>
            <person name="Ahrendt S."/>
            <person name="Riley R."/>
            <person name="Andreopoulos W."/>
            <person name="Labutti K."/>
            <person name="Pangilinan J."/>
            <person name="Ruiz-Duenas F.J."/>
            <person name="Barrasa J.M."/>
            <person name="Sanchez-Garcia M."/>
            <person name="Camarero S."/>
            <person name="Miyauchi S."/>
            <person name="Serrano A."/>
            <person name="Linde D."/>
            <person name="Babiker R."/>
            <person name="Drula E."/>
            <person name="Ayuso-Fernandez I."/>
            <person name="Pacheco R."/>
            <person name="Padilla G."/>
            <person name="Ferreira P."/>
            <person name="Barriuso J."/>
            <person name="Kellner H."/>
            <person name="Castanera R."/>
            <person name="Alfaro M."/>
            <person name="Ramirez L."/>
            <person name="Pisabarro A.G."/>
            <person name="Kuo A."/>
            <person name="Tritt A."/>
            <person name="Lipzen A."/>
            <person name="He G."/>
            <person name="Yan M."/>
            <person name="Ng V."/>
            <person name="Cullen D."/>
            <person name="Martin F."/>
            <person name="Rosso M.-N."/>
            <person name="Henrissat B."/>
            <person name="Hibbett D."/>
            <person name="Martinez A.T."/>
            <person name="Grigoriev I.V."/>
        </authorList>
    </citation>
    <scope>NUCLEOTIDE SEQUENCE</scope>
    <source>
        <strain evidence="2">MF-IS2</strain>
    </source>
</reference>
<keyword evidence="3" id="KW-1185">Reference proteome</keyword>
<evidence type="ECO:0000313" key="3">
    <source>
        <dbReference type="Proteomes" id="UP000807342"/>
    </source>
</evidence>
<dbReference type="Pfam" id="PF14223">
    <property type="entry name" value="Retrotran_gag_2"/>
    <property type="match status" value="1"/>
</dbReference>
<sequence>MAMQGKLLWGHFDGTSICPVLTILTHPSSTPPSVSSPGTQTSRATTAATSATWDHSESLAQSLLMSCLPTSTAFIVNELSTAHEMWEAITNEYTYKGAYSQTCLHCEFLSS</sequence>
<dbReference type="OrthoDB" id="3263038at2759"/>
<comment type="caution">
    <text evidence="2">The sequence shown here is derived from an EMBL/GenBank/DDBJ whole genome shotgun (WGS) entry which is preliminary data.</text>
</comment>
<evidence type="ECO:0000313" key="2">
    <source>
        <dbReference type="EMBL" id="KAF9440028.1"/>
    </source>
</evidence>
<gene>
    <name evidence="2" type="ORF">P691DRAFT_688966</name>
</gene>
<dbReference type="Proteomes" id="UP000807342">
    <property type="component" value="Unassembled WGS sequence"/>
</dbReference>